<reference evidence="3" key="1">
    <citation type="submission" date="2017-03" db="EMBL/GenBank/DDBJ databases">
        <authorList>
            <person name="Afonso C.L."/>
            <person name="Miller P.J."/>
            <person name="Scott M.A."/>
            <person name="Spackman E."/>
            <person name="Goraichik I."/>
            <person name="Dimitrov K.M."/>
            <person name="Suarez D.L."/>
            <person name="Swayne D.E."/>
        </authorList>
    </citation>
    <scope>NUCLEOTIDE SEQUENCE [LARGE SCALE GENOMIC DNA]</scope>
</reference>
<evidence type="ECO:0000313" key="2">
    <source>
        <dbReference type="EMBL" id="KAA6416097.1"/>
    </source>
</evidence>
<reference evidence="4" key="2">
    <citation type="submission" date="2017-03" db="EMBL/GenBank/DDBJ databases">
        <authorList>
            <person name="Sharma R."/>
            <person name="Thines M."/>
        </authorList>
    </citation>
    <scope>NUCLEOTIDE SEQUENCE [LARGE SCALE GENOMIC DNA]</scope>
</reference>
<accession>A0A1W5D1T4</accession>
<reference evidence="2 5" key="3">
    <citation type="submission" date="2019-09" db="EMBL/GenBank/DDBJ databases">
        <title>The hologenome of the rock-dwelling lichen Lasallia pustulata.</title>
        <authorList>
            <person name="Greshake Tzovaras B."/>
            <person name="Segers F."/>
            <person name="Bicker A."/>
            <person name="Dal Grande F."/>
            <person name="Otte J."/>
            <person name="Hankeln T."/>
            <person name="Schmitt I."/>
            <person name="Ebersberger I."/>
        </authorList>
    </citation>
    <scope>NUCLEOTIDE SEQUENCE [LARGE SCALE GENOMIC DNA]</scope>
    <source>
        <strain evidence="2">A1-1</strain>
    </source>
</reference>
<evidence type="ECO:0000313" key="3">
    <source>
        <dbReference type="EMBL" id="SLM36839.1"/>
    </source>
</evidence>
<proteinExistence type="predicted"/>
<evidence type="ECO:0000256" key="1">
    <source>
        <dbReference type="SAM" id="MobiDB-lite"/>
    </source>
</evidence>
<dbReference type="Proteomes" id="UP000324767">
    <property type="component" value="Unassembled WGS sequence"/>
</dbReference>
<dbReference type="EMBL" id="VXIT01000001">
    <property type="protein sequence ID" value="KAA6416097.1"/>
    <property type="molecule type" value="Genomic_DNA"/>
</dbReference>
<dbReference type="EMBL" id="FWEW01001349">
    <property type="protein sequence ID" value="SLM36839.1"/>
    <property type="molecule type" value="Genomic_DNA"/>
</dbReference>
<keyword evidence="4" id="KW-1185">Reference proteome</keyword>
<dbReference type="OrthoDB" id="5327538at2759"/>
<feature type="region of interest" description="Disordered" evidence="1">
    <location>
        <begin position="408"/>
        <end position="431"/>
    </location>
</feature>
<dbReference type="AlphaFoldDB" id="A0A1W5D1T4"/>
<protein>
    <submittedName>
        <fullName evidence="3">Uncharacterized protein</fullName>
    </submittedName>
</protein>
<dbReference type="Proteomes" id="UP000192927">
    <property type="component" value="Unassembled WGS sequence"/>
</dbReference>
<organism evidence="3 4">
    <name type="scientific">Lasallia pustulata</name>
    <dbReference type="NCBI Taxonomy" id="136370"/>
    <lineage>
        <taxon>Eukaryota</taxon>
        <taxon>Fungi</taxon>
        <taxon>Dikarya</taxon>
        <taxon>Ascomycota</taxon>
        <taxon>Pezizomycotina</taxon>
        <taxon>Lecanoromycetes</taxon>
        <taxon>OSLEUM clade</taxon>
        <taxon>Umbilicariomycetidae</taxon>
        <taxon>Umbilicariales</taxon>
        <taxon>Umbilicariaceae</taxon>
        <taxon>Lasallia</taxon>
    </lineage>
</organism>
<name>A0A1W5D1T4_9LECA</name>
<evidence type="ECO:0000313" key="4">
    <source>
        <dbReference type="Proteomes" id="UP000192927"/>
    </source>
</evidence>
<sequence length="460" mass="52244">MSPASAFLQFWWTDKIRHTFLSLVPKDELANLRLACHDFGIRAAPLLFEEIAITFRTSTFTKPARMAALARIGHHVRTLTFSMPHGPETFLPPLLNPVTGEETTFVYEPYIQSCRNSASRLSVPKYGSWEMTDLLIKQYSPLFHAAANVPAFIRAFSTTTNLKHLKISCPGQDPVQRYRRSAVDYALISLRIAVERAKLPALNTLSLIPVHPGAMLYLKPNMGFGALPSSAKRWSQIHNLAIHLDSIPPGPHLASDHLKLLNSYLQHFTCSLRRLVFRWHGPKGPSPLSLSTEPILQKPSPPPACPQRCHIALRPLKFQRLDYMELENAFLDATQISCFIMDHRRTIHEFNFEDVELRTGTWDEALAPLTMISGNERWKQKTEELIDVPLMLSPVGLDEAQMEQVLRETAQERPQSRLGRSKPSPHLGGLQKAGVRGKELFWGTPEHMKRFLRNSVFSWR</sequence>
<evidence type="ECO:0000313" key="5">
    <source>
        <dbReference type="Proteomes" id="UP000324767"/>
    </source>
</evidence>
<gene>
    <name evidence="2" type="ORF">FRX48_00816</name>
</gene>